<dbReference type="SUPFAM" id="SSF50891">
    <property type="entry name" value="Cyclophilin-like"/>
    <property type="match status" value="1"/>
</dbReference>
<feature type="compositionally biased region" description="Low complexity" evidence="1">
    <location>
        <begin position="32"/>
        <end position="53"/>
    </location>
</feature>
<dbReference type="PROSITE" id="PS50072">
    <property type="entry name" value="CSA_PPIASE_2"/>
    <property type="match status" value="1"/>
</dbReference>
<dbReference type="OrthoDB" id="193499at2759"/>
<dbReference type="InterPro" id="IPR044178">
    <property type="entry name" value="CYP28-like"/>
</dbReference>
<dbReference type="InterPro" id="IPR002130">
    <property type="entry name" value="Cyclophilin-type_PPIase_dom"/>
</dbReference>
<dbReference type="PRINTS" id="PR00153">
    <property type="entry name" value="CSAPPISMRASE"/>
</dbReference>
<accession>A0A2V0NTP4</accession>
<reference evidence="3 4" key="1">
    <citation type="journal article" date="2018" name="Sci. Rep.">
        <title>Raphidocelis subcapitata (=Pseudokirchneriella subcapitata) provides an insight into genome evolution and environmental adaptations in the Sphaeropleales.</title>
        <authorList>
            <person name="Suzuki S."/>
            <person name="Yamaguchi H."/>
            <person name="Nakajima N."/>
            <person name="Kawachi M."/>
        </authorList>
    </citation>
    <scope>NUCLEOTIDE SEQUENCE [LARGE SCALE GENOMIC DNA]</scope>
    <source>
        <strain evidence="3 4">NIES-35</strain>
    </source>
</reference>
<protein>
    <submittedName>
        <fullName evidence="3">Peptidyl-prolyl cis-trans isomerase, chloroplastic</fullName>
    </submittedName>
</protein>
<proteinExistence type="predicted"/>
<keyword evidence="3" id="KW-0413">Isomerase</keyword>
<dbReference type="Proteomes" id="UP000247498">
    <property type="component" value="Unassembled WGS sequence"/>
</dbReference>
<dbReference type="AlphaFoldDB" id="A0A2V0NTP4"/>
<keyword evidence="4" id="KW-1185">Reference proteome</keyword>
<evidence type="ECO:0000256" key="1">
    <source>
        <dbReference type="SAM" id="MobiDB-lite"/>
    </source>
</evidence>
<dbReference type="InParanoid" id="A0A2V0NTP4"/>
<organism evidence="3 4">
    <name type="scientific">Raphidocelis subcapitata</name>
    <dbReference type="NCBI Taxonomy" id="307507"/>
    <lineage>
        <taxon>Eukaryota</taxon>
        <taxon>Viridiplantae</taxon>
        <taxon>Chlorophyta</taxon>
        <taxon>core chlorophytes</taxon>
        <taxon>Chlorophyceae</taxon>
        <taxon>CS clade</taxon>
        <taxon>Sphaeropleales</taxon>
        <taxon>Selenastraceae</taxon>
        <taxon>Raphidocelis</taxon>
    </lineage>
</organism>
<comment type="caution">
    <text evidence="3">The sequence shown here is derived from an EMBL/GenBank/DDBJ whole genome shotgun (WGS) entry which is preliminary data.</text>
</comment>
<feature type="domain" description="PPIase cyclophilin-type" evidence="2">
    <location>
        <begin position="132"/>
        <end position="322"/>
    </location>
</feature>
<dbReference type="STRING" id="307507.A0A2V0NTP4"/>
<name>A0A2V0NTP4_9CHLO</name>
<dbReference type="PANTHER" id="PTHR47875:SF1">
    <property type="entry name" value="PEPTIDYL-PROLYL CIS-TRANS ISOMERASE CYP28, CHLOROPLASTIC"/>
    <property type="match status" value="1"/>
</dbReference>
<evidence type="ECO:0000313" key="4">
    <source>
        <dbReference type="Proteomes" id="UP000247498"/>
    </source>
</evidence>
<dbReference type="FunCoup" id="A0A2V0NTP4">
    <property type="interactions" value="512"/>
</dbReference>
<dbReference type="GO" id="GO:0009507">
    <property type="term" value="C:chloroplast"/>
    <property type="evidence" value="ECO:0007669"/>
    <property type="project" value="TreeGrafter"/>
</dbReference>
<dbReference type="PANTHER" id="PTHR47875">
    <property type="entry name" value="PEPTIDYL-PROLYL CIS-TRANS ISOMERASE CYP28, CHLOROPLASTIC"/>
    <property type="match status" value="1"/>
</dbReference>
<dbReference type="Gene3D" id="2.40.100.10">
    <property type="entry name" value="Cyclophilin-like"/>
    <property type="match status" value="1"/>
</dbReference>
<gene>
    <name evidence="3" type="ORF">Rsub_03866</name>
</gene>
<sequence length="345" mass="35258">MRPLAQQHARSACSTAPPLRAARPQPLPRRGPAPQAAAAADGAAAPATAAAAEPPAPATRRRALALAAAAAALLPAVHAGAGEEAEADAGAGAPDTTITDTVFIEFGLADTAFKAPGERTLGDRSIIPPPKSELGRLEIGLYGKACPATTANFLALVRSGTLAGTVVSRISPGEYVQLARQGSRRMGEVELSEGLRPNTDISSPAGFKLTHGRPGTVSLSIASDNDEDPAVRDKPGYRPLEFLITTGPGPVPRLDGLNLVFGRVTSGMTTVAAVSKVPSFQPDARSQQLNAFAKFIGDDRADKVRRRYGRPLKAIVVTSAGVVGEAAAAPPTAAARAAARGAQLA</sequence>
<evidence type="ECO:0000313" key="3">
    <source>
        <dbReference type="EMBL" id="GBF91011.1"/>
    </source>
</evidence>
<dbReference type="GO" id="GO:0003755">
    <property type="term" value="F:peptidyl-prolyl cis-trans isomerase activity"/>
    <property type="evidence" value="ECO:0007669"/>
    <property type="project" value="InterPro"/>
</dbReference>
<evidence type="ECO:0000259" key="2">
    <source>
        <dbReference type="PROSITE" id="PS50072"/>
    </source>
</evidence>
<dbReference type="Pfam" id="PF00160">
    <property type="entry name" value="Pro_isomerase"/>
    <property type="match status" value="1"/>
</dbReference>
<dbReference type="EMBL" id="BDRX01000021">
    <property type="protein sequence ID" value="GBF91011.1"/>
    <property type="molecule type" value="Genomic_DNA"/>
</dbReference>
<dbReference type="InterPro" id="IPR029000">
    <property type="entry name" value="Cyclophilin-like_dom_sf"/>
</dbReference>
<feature type="region of interest" description="Disordered" evidence="1">
    <location>
        <begin position="1"/>
        <end position="56"/>
    </location>
</feature>